<dbReference type="Proteomes" id="UP000746584">
    <property type="component" value="Unassembled WGS sequence"/>
</dbReference>
<keyword evidence="3" id="KW-0804">Transcription</keyword>
<feature type="domain" description="HTH araC/xylS-type" evidence="5">
    <location>
        <begin position="227"/>
        <end position="328"/>
    </location>
</feature>
<dbReference type="InterPro" id="IPR050204">
    <property type="entry name" value="AraC_XylS_family_regulators"/>
</dbReference>
<feature type="region of interest" description="Disordered" evidence="4">
    <location>
        <begin position="1"/>
        <end position="24"/>
    </location>
</feature>
<dbReference type="InterPro" id="IPR018060">
    <property type="entry name" value="HTH_AraC"/>
</dbReference>
<reference evidence="6 7" key="1">
    <citation type="submission" date="2021-01" db="EMBL/GenBank/DDBJ databases">
        <title>Sequencing the genomes of 1000 actinobacteria strains.</title>
        <authorList>
            <person name="Klenk H.-P."/>
        </authorList>
    </citation>
    <scope>NUCLEOTIDE SEQUENCE [LARGE SCALE GENOMIC DNA]</scope>
    <source>
        <strain evidence="6 7">DSM 20542</strain>
    </source>
</reference>
<keyword evidence="1" id="KW-0805">Transcription regulation</keyword>
<keyword evidence="2" id="KW-0238">DNA-binding</keyword>
<protein>
    <submittedName>
        <fullName evidence="6">AraC-like DNA-binding protein</fullName>
    </submittedName>
</protein>
<dbReference type="PANTHER" id="PTHR46796">
    <property type="entry name" value="HTH-TYPE TRANSCRIPTIONAL ACTIVATOR RHAS-RELATED"/>
    <property type="match status" value="1"/>
</dbReference>
<proteinExistence type="predicted"/>
<evidence type="ECO:0000256" key="2">
    <source>
        <dbReference type="ARBA" id="ARBA00023125"/>
    </source>
</evidence>
<dbReference type="Pfam" id="PF12833">
    <property type="entry name" value="HTH_18"/>
    <property type="match status" value="1"/>
</dbReference>
<dbReference type="RefSeq" id="WP_204620496.1">
    <property type="nucleotide sequence ID" value="NZ_JAFBCG010000001.1"/>
</dbReference>
<organism evidence="6 7">
    <name type="scientific">Curtobacterium luteum</name>
    <dbReference type="NCBI Taxonomy" id="33881"/>
    <lineage>
        <taxon>Bacteria</taxon>
        <taxon>Bacillati</taxon>
        <taxon>Actinomycetota</taxon>
        <taxon>Actinomycetes</taxon>
        <taxon>Micrococcales</taxon>
        <taxon>Microbacteriaceae</taxon>
        <taxon>Curtobacterium</taxon>
    </lineage>
</organism>
<evidence type="ECO:0000256" key="4">
    <source>
        <dbReference type="SAM" id="MobiDB-lite"/>
    </source>
</evidence>
<accession>A0ABS2RPY7</accession>
<dbReference type="PANTHER" id="PTHR46796:SF12">
    <property type="entry name" value="HTH-TYPE DNA-BINDING TRANSCRIPTIONAL ACTIVATOR EUTR"/>
    <property type="match status" value="1"/>
</dbReference>
<name>A0ABS2RPY7_9MICO</name>
<feature type="compositionally biased region" description="Basic and acidic residues" evidence="4">
    <location>
        <begin position="1"/>
        <end position="10"/>
    </location>
</feature>
<gene>
    <name evidence="6" type="ORF">JOE58_000332</name>
</gene>
<dbReference type="InterPro" id="IPR009057">
    <property type="entry name" value="Homeodomain-like_sf"/>
</dbReference>
<dbReference type="SMART" id="SM00342">
    <property type="entry name" value="HTH_ARAC"/>
    <property type="match status" value="1"/>
</dbReference>
<evidence type="ECO:0000259" key="5">
    <source>
        <dbReference type="PROSITE" id="PS01124"/>
    </source>
</evidence>
<evidence type="ECO:0000313" key="6">
    <source>
        <dbReference type="EMBL" id="MBM7801081.1"/>
    </source>
</evidence>
<keyword evidence="7" id="KW-1185">Reference proteome</keyword>
<evidence type="ECO:0000256" key="1">
    <source>
        <dbReference type="ARBA" id="ARBA00023015"/>
    </source>
</evidence>
<dbReference type="Gene3D" id="1.10.10.60">
    <property type="entry name" value="Homeodomain-like"/>
    <property type="match status" value="1"/>
</dbReference>
<dbReference type="EMBL" id="JAFBCG010000001">
    <property type="protein sequence ID" value="MBM7801081.1"/>
    <property type="molecule type" value="Genomic_DNA"/>
</dbReference>
<dbReference type="SUPFAM" id="SSF46689">
    <property type="entry name" value="Homeodomain-like"/>
    <property type="match status" value="1"/>
</dbReference>
<comment type="caution">
    <text evidence="6">The sequence shown here is derived from an EMBL/GenBank/DDBJ whole genome shotgun (WGS) entry which is preliminary data.</text>
</comment>
<dbReference type="PROSITE" id="PS01124">
    <property type="entry name" value="HTH_ARAC_FAMILY_2"/>
    <property type="match status" value="1"/>
</dbReference>
<sequence length="335" mass="36825">MARGDERIEDPVNGAARTRRHSAEEVVRTVTDPYEAVVLMREVHNGRDLRFDDHCGFGLRYRTMSDGRVSLRTASSTSRLTGILQPERQYVLLWAVDGGTVIDADRPDSVTMRPAVPVTFPTGREFAIDAVPGTHHFVHFSADFLEAVATKDSDAAPRPLNLPIVVEPERLGPLQEVVRAVAPALFDRSTVGETRDALDLMLAEAVLAAFEPMPDGHVAGPHANGVQRAKTFMHARFDRALTVPEIAEAAGVSVRTLQEGFQRHEGLTPMAFLREIRLEKARLGLQLADPDVSSVGAVALSCGFKHMGRFSGAYHEEFGEYPAETLRLRGRTVVR</sequence>
<evidence type="ECO:0000256" key="3">
    <source>
        <dbReference type="ARBA" id="ARBA00023163"/>
    </source>
</evidence>
<evidence type="ECO:0000313" key="7">
    <source>
        <dbReference type="Proteomes" id="UP000746584"/>
    </source>
</evidence>